<sequence length="289" mass="31139">MKVSTILSFSALFMASIASAAAPDLANKIDTCVKPGVVALTFDDGPGIYTEQLLTILDKHKVKATFFVLGIAMASNATFPAVLKKVYDQGHQVASHTFNHNPLDQMTVDVMKKEITDNSNAIFNAIGVRPLYMRAPQGACEALCTKTMEEMNQVVSHWNVDSFDWKNRDLPDPVGLSMTQFNDFIVKNGNVATDSFITLQHDIHQFSVEKLTDQVITAVKAKGFRFVTMEECIGKPAYEGVAMKPTGTDGAKPTSPSDNKGATPTGGASMTQVGAWAMGIVALASTLVL</sequence>
<dbReference type="SUPFAM" id="SSF88713">
    <property type="entry name" value="Glycoside hydrolase/deacetylase"/>
    <property type="match status" value="1"/>
</dbReference>
<comment type="caution">
    <text evidence="9">The sequence shown here is derived from an EMBL/GenBank/DDBJ whole genome shotgun (WGS) entry which is preliminary data.</text>
</comment>
<dbReference type="AlphaFoldDB" id="A0A9P6UCJ0"/>
<feature type="signal peptide" evidence="7">
    <location>
        <begin position="1"/>
        <end position="20"/>
    </location>
</feature>
<reference evidence="9" key="1">
    <citation type="journal article" date="2020" name="Fungal Divers.">
        <title>Resolving the Mortierellaceae phylogeny through synthesis of multi-gene phylogenetics and phylogenomics.</title>
        <authorList>
            <person name="Vandepol N."/>
            <person name="Liber J."/>
            <person name="Desiro A."/>
            <person name="Na H."/>
            <person name="Kennedy M."/>
            <person name="Barry K."/>
            <person name="Grigoriev I.V."/>
            <person name="Miller A.N."/>
            <person name="O'Donnell K."/>
            <person name="Stajich J.E."/>
            <person name="Bonito G."/>
        </authorList>
    </citation>
    <scope>NUCLEOTIDE SEQUENCE</scope>
    <source>
        <strain evidence="9">BC1065</strain>
    </source>
</reference>
<feature type="domain" description="NodB homology" evidence="8">
    <location>
        <begin position="36"/>
        <end position="227"/>
    </location>
</feature>
<dbReference type="GO" id="GO:0016810">
    <property type="term" value="F:hydrolase activity, acting on carbon-nitrogen (but not peptide) bonds"/>
    <property type="evidence" value="ECO:0007669"/>
    <property type="project" value="InterPro"/>
</dbReference>
<protein>
    <submittedName>
        <fullName evidence="9">Chitin deacetylase</fullName>
    </submittedName>
</protein>
<evidence type="ECO:0000313" key="10">
    <source>
        <dbReference type="Proteomes" id="UP000807716"/>
    </source>
</evidence>
<feature type="compositionally biased region" description="Polar residues" evidence="6">
    <location>
        <begin position="254"/>
        <end position="267"/>
    </location>
</feature>
<dbReference type="InterPro" id="IPR011330">
    <property type="entry name" value="Glyco_hydro/deAcase_b/a-brl"/>
</dbReference>
<evidence type="ECO:0000256" key="7">
    <source>
        <dbReference type="SAM" id="SignalP"/>
    </source>
</evidence>
<dbReference type="Proteomes" id="UP000807716">
    <property type="component" value="Unassembled WGS sequence"/>
</dbReference>
<dbReference type="EMBL" id="JAAAJB010000022">
    <property type="protein sequence ID" value="KAG0269555.1"/>
    <property type="molecule type" value="Genomic_DNA"/>
</dbReference>
<keyword evidence="3 7" id="KW-0732">Signal</keyword>
<proteinExistence type="predicted"/>
<evidence type="ECO:0000256" key="4">
    <source>
        <dbReference type="ARBA" id="ARBA00022801"/>
    </source>
</evidence>
<keyword evidence="10" id="KW-1185">Reference proteome</keyword>
<dbReference type="PANTHER" id="PTHR46471:SF2">
    <property type="entry name" value="CHITIN DEACETYLASE-RELATED"/>
    <property type="match status" value="1"/>
</dbReference>
<comment type="cofactor">
    <cofactor evidence="1">
        <name>Co(2+)</name>
        <dbReference type="ChEBI" id="CHEBI:48828"/>
    </cofactor>
</comment>
<dbReference type="PANTHER" id="PTHR46471">
    <property type="entry name" value="CHITIN DEACETYLASE"/>
    <property type="match status" value="1"/>
</dbReference>
<dbReference type="OrthoDB" id="407355at2759"/>
<dbReference type="PROSITE" id="PS51677">
    <property type="entry name" value="NODB"/>
    <property type="match status" value="1"/>
</dbReference>
<dbReference type="GO" id="GO:0005975">
    <property type="term" value="P:carbohydrate metabolic process"/>
    <property type="evidence" value="ECO:0007669"/>
    <property type="project" value="InterPro"/>
</dbReference>
<keyword evidence="2" id="KW-0479">Metal-binding</keyword>
<evidence type="ECO:0000313" key="9">
    <source>
        <dbReference type="EMBL" id="KAG0269555.1"/>
    </source>
</evidence>
<dbReference type="InterPro" id="IPR002509">
    <property type="entry name" value="NODB_dom"/>
</dbReference>
<evidence type="ECO:0000259" key="8">
    <source>
        <dbReference type="PROSITE" id="PS51677"/>
    </source>
</evidence>
<feature type="region of interest" description="Disordered" evidence="6">
    <location>
        <begin position="244"/>
        <end position="267"/>
    </location>
</feature>
<keyword evidence="5" id="KW-0119">Carbohydrate metabolism</keyword>
<evidence type="ECO:0000256" key="6">
    <source>
        <dbReference type="SAM" id="MobiDB-lite"/>
    </source>
</evidence>
<dbReference type="GO" id="GO:0046872">
    <property type="term" value="F:metal ion binding"/>
    <property type="evidence" value="ECO:0007669"/>
    <property type="project" value="UniProtKB-KW"/>
</dbReference>
<feature type="chain" id="PRO_5040141681" evidence="7">
    <location>
        <begin position="21"/>
        <end position="289"/>
    </location>
</feature>
<dbReference type="Pfam" id="PF01522">
    <property type="entry name" value="Polysacc_deac_1"/>
    <property type="match status" value="1"/>
</dbReference>
<evidence type="ECO:0000256" key="3">
    <source>
        <dbReference type="ARBA" id="ARBA00022729"/>
    </source>
</evidence>
<organism evidence="9 10">
    <name type="scientific">Actinomortierella ambigua</name>
    <dbReference type="NCBI Taxonomy" id="1343610"/>
    <lineage>
        <taxon>Eukaryota</taxon>
        <taxon>Fungi</taxon>
        <taxon>Fungi incertae sedis</taxon>
        <taxon>Mucoromycota</taxon>
        <taxon>Mortierellomycotina</taxon>
        <taxon>Mortierellomycetes</taxon>
        <taxon>Mortierellales</taxon>
        <taxon>Mortierellaceae</taxon>
        <taxon>Actinomortierella</taxon>
    </lineage>
</organism>
<accession>A0A9P6UCJ0</accession>
<gene>
    <name evidence="9" type="primary">CDA2_6</name>
    <name evidence="9" type="ORF">DFQ27_003018</name>
</gene>
<evidence type="ECO:0000256" key="1">
    <source>
        <dbReference type="ARBA" id="ARBA00001941"/>
    </source>
</evidence>
<evidence type="ECO:0000256" key="5">
    <source>
        <dbReference type="ARBA" id="ARBA00023277"/>
    </source>
</evidence>
<name>A0A9P6UCJ0_9FUNG</name>
<keyword evidence="4" id="KW-0378">Hydrolase</keyword>
<evidence type="ECO:0000256" key="2">
    <source>
        <dbReference type="ARBA" id="ARBA00022723"/>
    </source>
</evidence>
<dbReference type="Gene3D" id="3.20.20.370">
    <property type="entry name" value="Glycoside hydrolase/deacetylase"/>
    <property type="match status" value="1"/>
</dbReference>